<keyword evidence="4" id="KW-1185">Reference proteome</keyword>
<organism evidence="4 5">
    <name type="scientific">Ditylenchus dipsaci</name>
    <dbReference type="NCBI Taxonomy" id="166011"/>
    <lineage>
        <taxon>Eukaryota</taxon>
        <taxon>Metazoa</taxon>
        <taxon>Ecdysozoa</taxon>
        <taxon>Nematoda</taxon>
        <taxon>Chromadorea</taxon>
        <taxon>Rhabditida</taxon>
        <taxon>Tylenchina</taxon>
        <taxon>Tylenchomorpha</taxon>
        <taxon>Sphaerularioidea</taxon>
        <taxon>Anguinidae</taxon>
        <taxon>Anguininae</taxon>
        <taxon>Ditylenchus</taxon>
    </lineage>
</organism>
<dbReference type="GO" id="GO:0004843">
    <property type="term" value="F:cysteine-type deubiquitinase activity"/>
    <property type="evidence" value="ECO:0007669"/>
    <property type="project" value="UniProtKB-EC"/>
</dbReference>
<dbReference type="WBParaSite" id="jg11050">
    <property type="protein sequence ID" value="jg11050"/>
    <property type="gene ID" value="jg11050"/>
</dbReference>
<evidence type="ECO:0000259" key="3">
    <source>
        <dbReference type="PROSITE" id="PS50235"/>
    </source>
</evidence>
<protein>
    <recommendedName>
        <fullName evidence="2">ubiquitinyl hydrolase 1</fullName>
        <ecNumber evidence="2">3.4.19.12</ecNumber>
    </recommendedName>
</protein>
<dbReference type="PROSITE" id="PS50235">
    <property type="entry name" value="USP_3"/>
    <property type="match status" value="1"/>
</dbReference>
<dbReference type="PANTHER" id="PTHR21646">
    <property type="entry name" value="UBIQUITIN CARBOXYL-TERMINAL HYDROLASE"/>
    <property type="match status" value="1"/>
</dbReference>
<dbReference type="Proteomes" id="UP000887574">
    <property type="component" value="Unplaced"/>
</dbReference>
<feature type="domain" description="USP" evidence="3">
    <location>
        <begin position="314"/>
        <end position="868"/>
    </location>
</feature>
<dbReference type="InterPro" id="IPR028889">
    <property type="entry name" value="USP"/>
</dbReference>
<reference evidence="5" key="1">
    <citation type="submission" date="2022-11" db="UniProtKB">
        <authorList>
            <consortium name="WormBaseParasite"/>
        </authorList>
    </citation>
    <scope>IDENTIFICATION</scope>
</reference>
<dbReference type="GO" id="GO:0016579">
    <property type="term" value="P:protein deubiquitination"/>
    <property type="evidence" value="ECO:0007669"/>
    <property type="project" value="InterPro"/>
</dbReference>
<dbReference type="Gene3D" id="3.90.70.10">
    <property type="entry name" value="Cysteine proteinases"/>
    <property type="match status" value="2"/>
</dbReference>
<proteinExistence type="predicted"/>
<accession>A0A915CQ91</accession>
<evidence type="ECO:0000313" key="4">
    <source>
        <dbReference type="Proteomes" id="UP000887574"/>
    </source>
</evidence>
<name>A0A915CQ91_9BILA</name>
<comment type="catalytic activity">
    <reaction evidence="1">
        <text>Thiol-dependent hydrolysis of ester, thioester, amide, peptide and isopeptide bonds formed by the C-terminal Gly of ubiquitin (a 76-residue protein attached to proteins as an intracellular targeting signal).</text>
        <dbReference type="EC" id="3.4.19.12"/>
    </reaction>
</comment>
<dbReference type="AlphaFoldDB" id="A0A915CQ91"/>
<evidence type="ECO:0000256" key="1">
    <source>
        <dbReference type="ARBA" id="ARBA00000707"/>
    </source>
</evidence>
<dbReference type="Pfam" id="PF00443">
    <property type="entry name" value="UCH"/>
    <property type="match status" value="1"/>
</dbReference>
<dbReference type="EC" id="3.4.19.12" evidence="2"/>
<dbReference type="SUPFAM" id="SSF54001">
    <property type="entry name" value="Cysteine proteinases"/>
    <property type="match status" value="1"/>
</dbReference>
<evidence type="ECO:0000256" key="2">
    <source>
        <dbReference type="ARBA" id="ARBA00012759"/>
    </source>
</evidence>
<dbReference type="Gene3D" id="3.10.20.90">
    <property type="entry name" value="Phosphatidylinositol 3-kinase Catalytic Subunit, Chain A, domain 1"/>
    <property type="match status" value="1"/>
</dbReference>
<dbReference type="InterPro" id="IPR050185">
    <property type="entry name" value="Ub_carboxyl-term_hydrolase"/>
</dbReference>
<evidence type="ECO:0000313" key="5">
    <source>
        <dbReference type="WBParaSite" id="jg11050"/>
    </source>
</evidence>
<dbReference type="InterPro" id="IPR001394">
    <property type="entry name" value="Peptidase_C19_UCH"/>
</dbReference>
<dbReference type="InterPro" id="IPR038765">
    <property type="entry name" value="Papain-like_cys_pep_sf"/>
</dbReference>
<sequence>MHSTYSFQDFFSENQIDIQQLPNLTSLEAGQSRHGLENVEHELYKILSGVTHFDENEIADLQPSCPTKWLWTFKAFDEDCDGLIDFKNSFVAFRLYVWARKCPDYVYGPNLVAQRWIFRASRDGSLLKSLLSEEERNKLSVPITQQFSLMDFVCWVAENITVTNKLIGYLGFGLNPESLRSQLEIICDVKNRFQVGDLEEWCICNNSKPRYPTLFGGTCPCPEPPLSKELHNYFARQLKLDLDSVRLWCLEVDGLKQNRMLLIADDLSSLHTLGILSNAQLLLEVRNRDMSWPEEMRKLQSEDGEHNSGWKLSKRVVNFGNTCYMSAALQSLSNIEELSAFFLDNGITDEKKIEEGGLSREYTLFLRDLLVDNKSVAPRRLKTVVSQKSSSFCDRLQHDCQEFLQIFLDLLHQDLNKALKDCKKSVSSEADEDDQLEDSQKALQSWEHHLQLDQSIVSNLFTGQVKSSLKCLQCGHLSTTFELFMCVQLPIPIDQLIFVCVNVVQGREARLRRHAFRVPATTSLSFLKDLFFDQANYSINCLDWLFIDKNGKLEMEVTQKLNDFDVLVKDLLVKGIEIYAHVSDNTSNCLSNIIAIHRKITYNSTYAIRLTDGTNVTTLGTPFFVPFNKGKTTGQQLYNEVLQCIQNFCSDNAPTNSLKSNRALDANEDTRSGFPFTLTFTTPTPCGVANVTGPSSVEDSCLAVDWKPEPLYLKYSHCTAQMKIEEDNSYAACSKAHNRALTLDHCFEDFIRPELLDSPSKCNKCEQVAEREKSLSFWRFPRVLIVHLKRFIYMPNPYLAENVIRNGESVLYNCVSIVNHHGDLNSGHYTSYIRNKKQWFFFNDSYCKPIKEDYIDKKDAYLILYQKA</sequence>